<keyword evidence="1" id="KW-0812">Transmembrane</keyword>
<keyword evidence="4" id="KW-1185">Reference proteome</keyword>
<evidence type="ECO:0000256" key="1">
    <source>
        <dbReference type="SAM" id="Phobius"/>
    </source>
</evidence>
<accession>A0A4U5JNR4</accession>
<evidence type="ECO:0000256" key="2">
    <source>
        <dbReference type="SAM" id="SignalP"/>
    </source>
</evidence>
<reference evidence="3 4" key="1">
    <citation type="submission" date="2019-04" db="EMBL/GenBank/DDBJ databases">
        <title>Reference strain of H23.</title>
        <authorList>
            <person name="Luo X."/>
        </authorList>
    </citation>
    <scope>NUCLEOTIDE SEQUENCE [LARGE SCALE GENOMIC DNA]</scope>
    <source>
        <strain evidence="3 4">H23</strain>
    </source>
</reference>
<keyword evidence="1" id="KW-1133">Transmembrane helix</keyword>
<proteinExistence type="predicted"/>
<protein>
    <submittedName>
        <fullName evidence="3">DUF2306 domain-containing protein</fullName>
    </submittedName>
</protein>
<comment type="caution">
    <text evidence="3">The sequence shown here is derived from an EMBL/GenBank/DDBJ whole genome shotgun (WGS) entry which is preliminary data.</text>
</comment>
<evidence type="ECO:0000313" key="4">
    <source>
        <dbReference type="Proteomes" id="UP000308707"/>
    </source>
</evidence>
<feature type="signal peptide" evidence="2">
    <location>
        <begin position="1"/>
        <end position="26"/>
    </location>
</feature>
<sequence length="205" mass="22222">MIGFVRKSAYLLAALACAALAAYAFAYLYGEYRPRNPFHAQFAVSGLDVPGHLFGAGLALLLAPLQLNGWLRRRWPRLHRLVGWLYAGAILIGGVSGLSLARHAQGGVASGAAFALLAAVWMAVTALGIGYAIAGDTVRHRRWMWRSIALTTSAITLRLILGVGTGALRLDFPPVYVFAAWSCWTFNLAVCEAWLRWPRSALARA</sequence>
<dbReference type="InterPro" id="IPR018750">
    <property type="entry name" value="DUF2306_membrane"/>
</dbReference>
<feature type="transmembrane region" description="Helical" evidence="1">
    <location>
        <begin position="113"/>
        <end position="134"/>
    </location>
</feature>
<evidence type="ECO:0000313" key="3">
    <source>
        <dbReference type="EMBL" id="TKR29447.1"/>
    </source>
</evidence>
<dbReference type="AlphaFoldDB" id="A0A4U5JNR4"/>
<keyword evidence="1" id="KW-0472">Membrane</keyword>
<dbReference type="Pfam" id="PF10067">
    <property type="entry name" value="DUF2306"/>
    <property type="match status" value="1"/>
</dbReference>
<keyword evidence="2" id="KW-0732">Signal</keyword>
<dbReference type="OrthoDB" id="8759010at2"/>
<feature type="transmembrane region" description="Helical" evidence="1">
    <location>
        <begin position="143"/>
        <end position="163"/>
    </location>
</feature>
<feature type="chain" id="PRO_5020809549" evidence="2">
    <location>
        <begin position="27"/>
        <end position="205"/>
    </location>
</feature>
<dbReference type="EMBL" id="SZUA01000003">
    <property type="protein sequence ID" value="TKR29447.1"/>
    <property type="molecule type" value="Genomic_DNA"/>
</dbReference>
<name>A0A4U5JNR4_9GAMM</name>
<feature type="transmembrane region" description="Helical" evidence="1">
    <location>
        <begin position="83"/>
        <end position="101"/>
    </location>
</feature>
<dbReference type="RefSeq" id="WP_137267849.1">
    <property type="nucleotide sequence ID" value="NZ_SZUA01000003.1"/>
</dbReference>
<feature type="transmembrane region" description="Helical" evidence="1">
    <location>
        <begin position="50"/>
        <end position="71"/>
    </location>
</feature>
<feature type="transmembrane region" description="Helical" evidence="1">
    <location>
        <begin position="175"/>
        <end position="195"/>
    </location>
</feature>
<gene>
    <name evidence="3" type="ORF">FCE95_14980</name>
</gene>
<dbReference type="Proteomes" id="UP000308707">
    <property type="component" value="Unassembled WGS sequence"/>
</dbReference>
<organism evidence="3 4">
    <name type="scientific">Luteimonas gilva</name>
    <dbReference type="NCBI Taxonomy" id="2572684"/>
    <lineage>
        <taxon>Bacteria</taxon>
        <taxon>Pseudomonadati</taxon>
        <taxon>Pseudomonadota</taxon>
        <taxon>Gammaproteobacteria</taxon>
        <taxon>Lysobacterales</taxon>
        <taxon>Lysobacteraceae</taxon>
        <taxon>Luteimonas</taxon>
    </lineage>
</organism>